<accession>A0A3E2UCK1</accession>
<keyword evidence="1" id="KW-0472">Membrane</keyword>
<dbReference type="RefSeq" id="WP_158402210.1">
    <property type="nucleotide sequence ID" value="NZ_QVER01000001.1"/>
</dbReference>
<dbReference type="EMBL" id="QVER01000001">
    <property type="protein sequence ID" value="RGB93939.1"/>
    <property type="molecule type" value="Genomic_DNA"/>
</dbReference>
<comment type="caution">
    <text evidence="2">The sequence shown here is derived from an EMBL/GenBank/DDBJ whole genome shotgun (WGS) entry which is preliminary data.</text>
</comment>
<evidence type="ECO:0000256" key="1">
    <source>
        <dbReference type="SAM" id="Phobius"/>
    </source>
</evidence>
<sequence>MRNGFWLGLVLLAVHLAVCGGIWLLAWAKVLEVEGYFAPVMLLVPLWGPLCVLLLHTSNRLTGGCLREQTLEKLHINEEIHKSILVADDEGEDMVVPLEEALLVDSPAQKRKLILSVLTDDPAGYYDLLQQARMDNDSEVVHYASTALSQITKEADLKLQKLEQRYVAAPDDAAVLEEYCNYLESYLKDGFVQGRAAEIQRHQLEQLLKKRLENLGGRRSCTLECRLADVQLSLAEYDRAEKTLEELTARWPQREAPWVLCLRLAAARRDGEAIRKTLGQIEEKEVYLSAKGREIVRFWQGKQQ</sequence>
<dbReference type="Proteomes" id="UP000260991">
    <property type="component" value="Unassembled WGS sequence"/>
</dbReference>
<dbReference type="AlphaFoldDB" id="A0A3E2UCK1"/>
<evidence type="ECO:0000313" key="2">
    <source>
        <dbReference type="EMBL" id="RGB93939.1"/>
    </source>
</evidence>
<gene>
    <name evidence="2" type="ORF">DWZ46_01720</name>
</gene>
<proteinExistence type="predicted"/>
<protein>
    <submittedName>
        <fullName evidence="2">Uncharacterized protein</fullName>
    </submittedName>
</protein>
<name>A0A3E2UCK1_9FIRM</name>
<organism evidence="2 3">
    <name type="scientific">Faecalibacterium prausnitzii</name>
    <dbReference type="NCBI Taxonomy" id="853"/>
    <lineage>
        <taxon>Bacteria</taxon>
        <taxon>Bacillati</taxon>
        <taxon>Bacillota</taxon>
        <taxon>Clostridia</taxon>
        <taxon>Eubacteriales</taxon>
        <taxon>Oscillospiraceae</taxon>
        <taxon>Faecalibacterium</taxon>
    </lineage>
</organism>
<feature type="transmembrane region" description="Helical" evidence="1">
    <location>
        <begin position="35"/>
        <end position="55"/>
    </location>
</feature>
<evidence type="ECO:0000313" key="3">
    <source>
        <dbReference type="Proteomes" id="UP000260991"/>
    </source>
</evidence>
<keyword evidence="1" id="KW-0812">Transmembrane</keyword>
<keyword evidence="1" id="KW-1133">Transmembrane helix</keyword>
<reference evidence="2 3" key="1">
    <citation type="submission" date="2018-08" db="EMBL/GenBank/DDBJ databases">
        <title>A genome reference for cultivated species of the human gut microbiota.</title>
        <authorList>
            <person name="Zou Y."/>
            <person name="Xue W."/>
            <person name="Luo G."/>
        </authorList>
    </citation>
    <scope>NUCLEOTIDE SEQUENCE [LARGE SCALE GENOMIC DNA]</scope>
    <source>
        <strain evidence="2 3">AF32-8AC</strain>
    </source>
</reference>